<keyword evidence="2" id="KW-0863">Zinc-finger</keyword>
<dbReference type="Gene3D" id="3.30.50.10">
    <property type="entry name" value="Erythroid Transcription Factor GATA-1, subunit A"/>
    <property type="match status" value="1"/>
</dbReference>
<dbReference type="InterPro" id="IPR000536">
    <property type="entry name" value="Nucl_hrmn_rcpt_lig-bd"/>
</dbReference>
<keyword evidence="5" id="KW-0238">DNA-binding</keyword>
<dbReference type="PANTHER" id="PTHR46011:SF6">
    <property type="entry name" value="HIGH ZINC ACTIVATED NUCLEAR RECEPTOR PROTEIN"/>
    <property type="match status" value="1"/>
</dbReference>
<evidence type="ECO:0000256" key="2">
    <source>
        <dbReference type="ARBA" id="ARBA00022771"/>
    </source>
</evidence>
<name>A0AAV5TKJ1_9BILA</name>
<evidence type="ECO:0000256" key="6">
    <source>
        <dbReference type="ARBA" id="ARBA00023163"/>
    </source>
</evidence>
<reference evidence="11" key="1">
    <citation type="submission" date="2023-10" db="EMBL/GenBank/DDBJ databases">
        <title>Genome assembly of Pristionchus species.</title>
        <authorList>
            <person name="Yoshida K."/>
            <person name="Sommer R.J."/>
        </authorList>
    </citation>
    <scope>NUCLEOTIDE SEQUENCE</scope>
    <source>
        <strain evidence="11">RS0144</strain>
    </source>
</reference>
<evidence type="ECO:0000313" key="11">
    <source>
        <dbReference type="EMBL" id="GMS94932.1"/>
    </source>
</evidence>
<evidence type="ECO:0008006" key="13">
    <source>
        <dbReference type="Google" id="ProtNLM"/>
    </source>
</evidence>
<dbReference type="InterPro" id="IPR013088">
    <property type="entry name" value="Znf_NHR/GATA"/>
</dbReference>
<gene>
    <name evidence="11" type="ORF">PENTCL1PPCAC_17107</name>
</gene>
<comment type="caution">
    <text evidence="11">The sequence shown here is derived from an EMBL/GenBank/DDBJ whole genome shotgun (WGS) entry which is preliminary data.</text>
</comment>
<dbReference type="SUPFAM" id="SSF57716">
    <property type="entry name" value="Glucocorticoid receptor-like (DNA-binding domain)"/>
    <property type="match status" value="1"/>
</dbReference>
<evidence type="ECO:0000256" key="8">
    <source>
        <dbReference type="ARBA" id="ARBA00023242"/>
    </source>
</evidence>
<keyword evidence="1" id="KW-0479">Metal-binding</keyword>
<dbReference type="SMART" id="SM00430">
    <property type="entry name" value="HOLI"/>
    <property type="match status" value="1"/>
</dbReference>
<dbReference type="AlphaFoldDB" id="A0AAV5TKJ1"/>
<evidence type="ECO:0000256" key="5">
    <source>
        <dbReference type="ARBA" id="ARBA00023125"/>
    </source>
</evidence>
<keyword evidence="7" id="KW-0675">Receptor</keyword>
<dbReference type="GO" id="GO:0008270">
    <property type="term" value="F:zinc ion binding"/>
    <property type="evidence" value="ECO:0007669"/>
    <property type="project" value="UniProtKB-KW"/>
</dbReference>
<feature type="domain" description="NR LBD" evidence="10">
    <location>
        <begin position="109"/>
        <end position="338"/>
    </location>
</feature>
<dbReference type="GO" id="GO:0043565">
    <property type="term" value="F:sequence-specific DNA binding"/>
    <property type="evidence" value="ECO:0007669"/>
    <property type="project" value="InterPro"/>
</dbReference>
<feature type="non-terminal residue" evidence="11">
    <location>
        <position position="338"/>
    </location>
</feature>
<keyword evidence="6" id="KW-0804">Transcription</keyword>
<dbReference type="PANTHER" id="PTHR46011">
    <property type="entry name" value="NUCLEAR HORMONE RECEPTOR FAMILY MEMBER NHR-86-RELATED"/>
    <property type="match status" value="1"/>
</dbReference>
<evidence type="ECO:0000256" key="4">
    <source>
        <dbReference type="ARBA" id="ARBA00023015"/>
    </source>
</evidence>
<dbReference type="InterPro" id="IPR001628">
    <property type="entry name" value="Znf_hrmn_rcpt"/>
</dbReference>
<keyword evidence="8" id="KW-0539">Nucleus</keyword>
<evidence type="ECO:0000256" key="3">
    <source>
        <dbReference type="ARBA" id="ARBA00022833"/>
    </source>
</evidence>
<dbReference type="InterPro" id="IPR035500">
    <property type="entry name" value="NHR-like_dom_sf"/>
</dbReference>
<keyword evidence="3" id="KW-0862">Zinc</keyword>
<keyword evidence="12" id="KW-1185">Reference proteome</keyword>
<keyword evidence="4" id="KW-0805">Transcription regulation</keyword>
<sequence>MNNDGSCHHCLVCSVPIKSAHLGMEICRACAQFFKRSKLNSRQYECRTGDFNCTTSTDGKFSCALCRYEKCKEIGLEYDGPLRLRRKPTVPILERIETELKASFKRRLVEEMKVIKIHGGHQILAHPTEELYVMHQDTCFEIYRISIIEAYEFFRNVFPAFLKLKNREHETIFKDYVGKMNLVEGYHRTRQLWGGAKNYMMISLATCYDFDYEVKHEEIKKVENANLLISTAKASAEEQNEVFLPIYNKSSITEREYYALLALVMSELDSSCDISEEAQVMLDEYRQEVLEDLQSHYQNDLGLKDYSIRLGNLMTINHTIQECKSLFKVFFSFYVTLF</sequence>
<protein>
    <recommendedName>
        <fullName evidence="13">Nuclear receptor</fullName>
    </recommendedName>
</protein>
<proteinExistence type="predicted"/>
<dbReference type="SUPFAM" id="SSF48508">
    <property type="entry name" value="Nuclear receptor ligand-binding domain"/>
    <property type="match status" value="1"/>
</dbReference>
<evidence type="ECO:0000259" key="10">
    <source>
        <dbReference type="PROSITE" id="PS51843"/>
    </source>
</evidence>
<dbReference type="Proteomes" id="UP001432027">
    <property type="component" value="Unassembled WGS sequence"/>
</dbReference>
<evidence type="ECO:0000313" key="12">
    <source>
        <dbReference type="Proteomes" id="UP001432027"/>
    </source>
</evidence>
<dbReference type="PROSITE" id="PS51030">
    <property type="entry name" value="NUCLEAR_REC_DBD_2"/>
    <property type="match status" value="1"/>
</dbReference>
<dbReference type="PROSITE" id="PS51843">
    <property type="entry name" value="NR_LBD"/>
    <property type="match status" value="1"/>
</dbReference>
<dbReference type="GO" id="GO:0005634">
    <property type="term" value="C:nucleus"/>
    <property type="evidence" value="ECO:0007669"/>
    <property type="project" value="TreeGrafter"/>
</dbReference>
<dbReference type="Pfam" id="PF00104">
    <property type="entry name" value="Hormone_recep"/>
    <property type="match status" value="1"/>
</dbReference>
<evidence type="ECO:0000256" key="1">
    <source>
        <dbReference type="ARBA" id="ARBA00022723"/>
    </source>
</evidence>
<evidence type="ECO:0000256" key="7">
    <source>
        <dbReference type="ARBA" id="ARBA00023170"/>
    </source>
</evidence>
<dbReference type="Pfam" id="PF00105">
    <property type="entry name" value="zf-C4"/>
    <property type="match status" value="1"/>
</dbReference>
<feature type="domain" description="Nuclear receptor" evidence="9">
    <location>
        <begin position="7"/>
        <end position="83"/>
    </location>
</feature>
<dbReference type="SMART" id="SM00399">
    <property type="entry name" value="ZnF_C4"/>
    <property type="match status" value="1"/>
</dbReference>
<evidence type="ECO:0000259" key="9">
    <source>
        <dbReference type="PROSITE" id="PS51030"/>
    </source>
</evidence>
<dbReference type="GO" id="GO:0003700">
    <property type="term" value="F:DNA-binding transcription factor activity"/>
    <property type="evidence" value="ECO:0007669"/>
    <property type="project" value="InterPro"/>
</dbReference>
<dbReference type="EMBL" id="BTSX01000004">
    <property type="protein sequence ID" value="GMS94932.1"/>
    <property type="molecule type" value="Genomic_DNA"/>
</dbReference>
<accession>A0AAV5TKJ1</accession>
<organism evidence="11 12">
    <name type="scientific">Pristionchus entomophagus</name>
    <dbReference type="NCBI Taxonomy" id="358040"/>
    <lineage>
        <taxon>Eukaryota</taxon>
        <taxon>Metazoa</taxon>
        <taxon>Ecdysozoa</taxon>
        <taxon>Nematoda</taxon>
        <taxon>Chromadorea</taxon>
        <taxon>Rhabditida</taxon>
        <taxon>Rhabditina</taxon>
        <taxon>Diplogasteromorpha</taxon>
        <taxon>Diplogasteroidea</taxon>
        <taxon>Neodiplogasteridae</taxon>
        <taxon>Pristionchus</taxon>
    </lineage>
</organism>
<dbReference type="PRINTS" id="PR00047">
    <property type="entry name" value="STROIDFINGER"/>
</dbReference>